<accession>A0A9N9MYG0</accession>
<protein>
    <recommendedName>
        <fullName evidence="4">TraB domain-containing protein</fullName>
    </recommendedName>
</protein>
<dbReference type="EMBL" id="OU892283">
    <property type="protein sequence ID" value="CAG9771243.1"/>
    <property type="molecule type" value="Genomic_DNA"/>
</dbReference>
<feature type="region of interest" description="Disordered" evidence="1">
    <location>
        <begin position="1"/>
        <end position="54"/>
    </location>
</feature>
<proteinExistence type="predicted"/>
<dbReference type="Proteomes" id="UP001152799">
    <property type="component" value="Chromosome 7"/>
</dbReference>
<sequence length="386" mass="43064">METSLTNYELTDSKIGPDSENGSDKSDPIEIVSYGDYSESNSSGSSNKLPEDNFDNNLPDTVTLLIHKDTGAKVYLVGTAHFSKESQDDVEMVIRNVRPQLVVVELCRSRMSILELDEQTVLEEAKNIDMSKIINTIKSNGTVNGLMYLLLLNMSAHITKEIGMAPGGEFRVAYREAEKIPNCCVHLGDRPIGITMRRALSRLSWFQTIKLAWHLLTSKDPISVEEIERCKNRDILEQLLSDLAGEYPAFREVFLDERDIYLTSSLQGAAKIGPPLKPGEIAEEPVKIVGVVGIGHTPGIIRLWPNEQRQFVPAIMTVPPPTLTSKLMKISFKLSLIGLGGYIVYRYMPVYKYVPVPRVLREKVLLFVHKIASGVKTSPGIKYSLN</sequence>
<evidence type="ECO:0000256" key="1">
    <source>
        <dbReference type="SAM" id="MobiDB-lite"/>
    </source>
</evidence>
<evidence type="ECO:0000313" key="2">
    <source>
        <dbReference type="EMBL" id="CAG9771243.1"/>
    </source>
</evidence>
<feature type="compositionally biased region" description="Polar residues" evidence="1">
    <location>
        <begin position="1"/>
        <end position="10"/>
    </location>
</feature>
<dbReference type="PANTHER" id="PTHR21530">
    <property type="entry name" value="PHEROMONE SHUTDOWN PROTEIN"/>
    <property type="match status" value="1"/>
</dbReference>
<dbReference type="Pfam" id="PF01963">
    <property type="entry name" value="TraB_PrgY_gumN"/>
    <property type="match status" value="1"/>
</dbReference>
<dbReference type="OrthoDB" id="48306at2759"/>
<dbReference type="InterPro" id="IPR046345">
    <property type="entry name" value="TraB_PrgY-like"/>
</dbReference>
<evidence type="ECO:0000313" key="3">
    <source>
        <dbReference type="Proteomes" id="UP001152799"/>
    </source>
</evidence>
<keyword evidence="3" id="KW-1185">Reference proteome</keyword>
<name>A0A9N9MYG0_9CUCU</name>
<dbReference type="CDD" id="cd14726">
    <property type="entry name" value="TraB_PrgY-like"/>
    <property type="match status" value="1"/>
</dbReference>
<dbReference type="AlphaFoldDB" id="A0A9N9MYG0"/>
<gene>
    <name evidence="2" type="ORF">CEUTPL_LOCUS11681</name>
</gene>
<dbReference type="InterPro" id="IPR002816">
    <property type="entry name" value="TraB/PrgY/GumN_fam"/>
</dbReference>
<reference evidence="2" key="1">
    <citation type="submission" date="2022-01" db="EMBL/GenBank/DDBJ databases">
        <authorList>
            <person name="King R."/>
        </authorList>
    </citation>
    <scope>NUCLEOTIDE SEQUENCE</scope>
</reference>
<organism evidence="2 3">
    <name type="scientific">Ceutorhynchus assimilis</name>
    <name type="common">cabbage seed weevil</name>
    <dbReference type="NCBI Taxonomy" id="467358"/>
    <lineage>
        <taxon>Eukaryota</taxon>
        <taxon>Metazoa</taxon>
        <taxon>Ecdysozoa</taxon>
        <taxon>Arthropoda</taxon>
        <taxon>Hexapoda</taxon>
        <taxon>Insecta</taxon>
        <taxon>Pterygota</taxon>
        <taxon>Neoptera</taxon>
        <taxon>Endopterygota</taxon>
        <taxon>Coleoptera</taxon>
        <taxon>Polyphaga</taxon>
        <taxon>Cucujiformia</taxon>
        <taxon>Curculionidae</taxon>
        <taxon>Ceutorhynchinae</taxon>
        <taxon>Ceutorhynchus</taxon>
    </lineage>
</organism>
<feature type="compositionally biased region" description="Low complexity" evidence="1">
    <location>
        <begin position="33"/>
        <end position="47"/>
    </location>
</feature>
<dbReference type="PANTHER" id="PTHR21530:SF7">
    <property type="entry name" value="TRAB DOMAIN-CONTAINING PROTEIN"/>
    <property type="match status" value="1"/>
</dbReference>
<feature type="compositionally biased region" description="Basic and acidic residues" evidence="1">
    <location>
        <begin position="11"/>
        <end position="28"/>
    </location>
</feature>
<evidence type="ECO:0008006" key="4">
    <source>
        <dbReference type="Google" id="ProtNLM"/>
    </source>
</evidence>